<proteinExistence type="inferred from homology"/>
<dbReference type="PANTHER" id="PTHR10030:SF37">
    <property type="entry name" value="ALPHA-L-FUCOSIDASE-RELATED"/>
    <property type="match status" value="1"/>
</dbReference>
<dbReference type="InterPro" id="IPR031919">
    <property type="entry name" value="Fucosidase_C"/>
</dbReference>
<evidence type="ECO:0000256" key="3">
    <source>
        <dbReference type="ARBA" id="ARBA00012662"/>
    </source>
</evidence>
<evidence type="ECO:0000256" key="7">
    <source>
        <dbReference type="SAM" id="SignalP"/>
    </source>
</evidence>
<comment type="similarity">
    <text evidence="2">Belongs to the glycosyl hydrolase 29 family.</text>
</comment>
<dbReference type="PROSITE" id="PS51257">
    <property type="entry name" value="PROKAR_LIPOPROTEIN"/>
    <property type="match status" value="1"/>
</dbReference>
<dbReference type="PRINTS" id="PR00741">
    <property type="entry name" value="GLHYDRLASE29"/>
</dbReference>
<keyword evidence="4 7" id="KW-0732">Signal</keyword>
<evidence type="ECO:0000256" key="5">
    <source>
        <dbReference type="ARBA" id="ARBA00022801"/>
    </source>
</evidence>
<feature type="domain" description="Glycoside hydrolase family 29 N-terminal" evidence="8">
    <location>
        <begin position="23"/>
        <end position="379"/>
    </location>
</feature>
<reference evidence="10 11" key="1">
    <citation type="submission" date="2021-03" db="EMBL/GenBank/DDBJ databases">
        <title>Aliifodinibius sp. nov., a new bacterium isolated from saline soil.</title>
        <authorList>
            <person name="Galisteo C."/>
            <person name="De La Haba R."/>
            <person name="Sanchez-Porro C."/>
            <person name="Ventosa A."/>
        </authorList>
    </citation>
    <scope>NUCLEOTIDE SEQUENCE [LARGE SCALE GENOMIC DNA]</scope>
    <source>
        <strain evidence="10 11">1BSP15-2V2</strain>
    </source>
</reference>
<dbReference type="InterPro" id="IPR000933">
    <property type="entry name" value="Glyco_hydro_29"/>
</dbReference>
<evidence type="ECO:0000313" key="10">
    <source>
        <dbReference type="EMBL" id="MCW9705258.1"/>
    </source>
</evidence>
<sequence length="500" mass="57790">MRPKRINLLTLLLVTLLLGCNSSSETKTKSWTELENSTPQWFKDAKFGIYFHWGVYNVPAYHSEWYSRNMYFPGSKANDYHLKNYGPLDKFGYKDFVPKFKAPKFDPGAWASLFAKAGARFAGPVAEHADGFSMWESKVNSWNAKDRGPEVDVVGAMEQAIRKEDLKFVTTFHHQWHWGWYPTFKDTSVVDAGNPAYSELYGPEVSEEAWRHKESAAKPNEAFCRFWADKVHEVIDGYNPDMIYFDTRLGHIEESYRKEIVEHFRRNNEARGMEKKGVILHKDNDLPTEVSVQNHEKSRINQIGEKVWQTEEPITTFSWSYTRDMELRPAKDILHSLIDVVSKNGVYLLNISPKADGTIPADQRSILLKMGDWLNSYGEAIYGTRPWYRYGEGPRYRQDQNKDKDSEEEYHERRYSVKDVRYTTKGNTVYAILLGQPKLNDEILLEAFAEKNAVQESKVTNVSLLGSAQELSWQQESNGLSVMIPEKRTETMATVLKIQV</sequence>
<dbReference type="Gene3D" id="3.20.20.80">
    <property type="entry name" value="Glycosidases"/>
    <property type="match status" value="1"/>
</dbReference>
<protein>
    <recommendedName>
        <fullName evidence="3">alpha-L-fucosidase</fullName>
        <ecNumber evidence="3">3.2.1.51</ecNumber>
    </recommendedName>
</protein>
<dbReference type="SMART" id="SM00812">
    <property type="entry name" value="Alpha_L_fucos"/>
    <property type="match status" value="1"/>
</dbReference>
<organism evidence="10 11">
    <name type="scientific">Fodinibius salsisoli</name>
    <dbReference type="NCBI Taxonomy" id="2820877"/>
    <lineage>
        <taxon>Bacteria</taxon>
        <taxon>Pseudomonadati</taxon>
        <taxon>Balneolota</taxon>
        <taxon>Balneolia</taxon>
        <taxon>Balneolales</taxon>
        <taxon>Balneolaceae</taxon>
        <taxon>Fodinibius</taxon>
    </lineage>
</organism>
<dbReference type="SUPFAM" id="SSF51445">
    <property type="entry name" value="(Trans)glycosidases"/>
    <property type="match status" value="1"/>
</dbReference>
<comment type="function">
    <text evidence="1">Alpha-L-fucosidase is responsible for hydrolyzing the alpha-1,6-linked fucose joined to the reducing-end N-acetylglucosamine of the carbohydrate moieties of glycoproteins.</text>
</comment>
<keyword evidence="11" id="KW-1185">Reference proteome</keyword>
<dbReference type="InterPro" id="IPR057739">
    <property type="entry name" value="Glyco_hydro_29_N"/>
</dbReference>
<dbReference type="RefSeq" id="WP_265763921.1">
    <property type="nucleotide sequence ID" value="NZ_JAGGJA010000001.1"/>
</dbReference>
<dbReference type="InterPro" id="IPR017853">
    <property type="entry name" value="GH"/>
</dbReference>
<dbReference type="Proteomes" id="UP001207918">
    <property type="component" value="Unassembled WGS sequence"/>
</dbReference>
<evidence type="ECO:0000259" key="9">
    <source>
        <dbReference type="Pfam" id="PF16757"/>
    </source>
</evidence>
<gene>
    <name evidence="10" type="ORF">J6I44_00265</name>
</gene>
<dbReference type="InterPro" id="IPR016286">
    <property type="entry name" value="FUC_metazoa-typ"/>
</dbReference>
<comment type="caution">
    <text evidence="10">The sequence shown here is derived from an EMBL/GenBank/DDBJ whole genome shotgun (WGS) entry which is preliminary data.</text>
</comment>
<dbReference type="Pfam" id="PF16757">
    <property type="entry name" value="Fucosidase_C"/>
    <property type="match status" value="1"/>
</dbReference>
<keyword evidence="6" id="KW-0326">Glycosidase</keyword>
<accession>A0ABT3PH68</accession>
<dbReference type="PIRSF" id="PIRSF001092">
    <property type="entry name" value="Alpha-L-fucosidase"/>
    <property type="match status" value="1"/>
</dbReference>
<feature type="signal peptide" evidence="7">
    <location>
        <begin position="1"/>
        <end position="26"/>
    </location>
</feature>
<name>A0ABT3PH68_9BACT</name>
<feature type="chain" id="PRO_5046232403" description="alpha-L-fucosidase" evidence="7">
    <location>
        <begin position="27"/>
        <end position="500"/>
    </location>
</feature>
<evidence type="ECO:0000256" key="6">
    <source>
        <dbReference type="ARBA" id="ARBA00023295"/>
    </source>
</evidence>
<dbReference type="PANTHER" id="PTHR10030">
    <property type="entry name" value="ALPHA-L-FUCOSIDASE"/>
    <property type="match status" value="1"/>
</dbReference>
<evidence type="ECO:0000256" key="1">
    <source>
        <dbReference type="ARBA" id="ARBA00004071"/>
    </source>
</evidence>
<dbReference type="InterPro" id="IPR013780">
    <property type="entry name" value="Glyco_hydro_b"/>
</dbReference>
<keyword evidence="5" id="KW-0378">Hydrolase</keyword>
<evidence type="ECO:0000256" key="2">
    <source>
        <dbReference type="ARBA" id="ARBA00007951"/>
    </source>
</evidence>
<dbReference type="EMBL" id="JAGGJA010000001">
    <property type="protein sequence ID" value="MCW9705258.1"/>
    <property type="molecule type" value="Genomic_DNA"/>
</dbReference>
<dbReference type="EC" id="3.2.1.51" evidence="3"/>
<evidence type="ECO:0000259" key="8">
    <source>
        <dbReference type="Pfam" id="PF01120"/>
    </source>
</evidence>
<dbReference type="Gene3D" id="2.60.40.1180">
    <property type="entry name" value="Golgi alpha-mannosidase II"/>
    <property type="match status" value="1"/>
</dbReference>
<feature type="domain" description="Alpha-L-fucosidase C-terminal" evidence="9">
    <location>
        <begin position="418"/>
        <end position="499"/>
    </location>
</feature>
<evidence type="ECO:0000313" key="11">
    <source>
        <dbReference type="Proteomes" id="UP001207918"/>
    </source>
</evidence>
<dbReference type="Pfam" id="PF01120">
    <property type="entry name" value="Alpha_L_fucos"/>
    <property type="match status" value="1"/>
</dbReference>
<evidence type="ECO:0000256" key="4">
    <source>
        <dbReference type="ARBA" id="ARBA00022729"/>
    </source>
</evidence>